<dbReference type="Gene3D" id="1.10.357.10">
    <property type="entry name" value="Tetracycline Repressor, domain 2"/>
    <property type="match status" value="1"/>
</dbReference>
<feature type="region of interest" description="Disordered" evidence="3">
    <location>
        <begin position="185"/>
        <end position="212"/>
    </location>
</feature>
<dbReference type="PANTHER" id="PTHR30055:SF148">
    <property type="entry name" value="TETR-FAMILY TRANSCRIPTIONAL REGULATOR"/>
    <property type="match status" value="1"/>
</dbReference>
<sequence length="212" mass="22897">MDNATRSERSRNAALEAAIAIIARDGPGRLTLDAIARESGLSKGGVMHQFRTKEAVLKALLERQMAHFEEFSTRYMAKVSESSASPNLATQLATIREAATSPNSAALALVAAMVENPRLMALPREREMERMAAIREEATDPDLAMLRWAGGMGLLLSALFGMSPLGKEEHQRLFARLLDDGQWSGLEQPAGKRAAKSSVPSATKAAGPRKRA</sequence>
<organism evidence="5 6">
    <name type="scientific">Bradyrhizobium stylosanthis</name>
    <dbReference type="NCBI Taxonomy" id="1803665"/>
    <lineage>
        <taxon>Bacteria</taxon>
        <taxon>Pseudomonadati</taxon>
        <taxon>Pseudomonadota</taxon>
        <taxon>Alphaproteobacteria</taxon>
        <taxon>Hyphomicrobiales</taxon>
        <taxon>Nitrobacteraceae</taxon>
        <taxon>Bradyrhizobium</taxon>
    </lineage>
</organism>
<feature type="domain" description="HTH tetR-type" evidence="4">
    <location>
        <begin position="8"/>
        <end position="68"/>
    </location>
</feature>
<keyword evidence="1 2" id="KW-0238">DNA-binding</keyword>
<name>A0A560EBA0_9BRAD</name>
<keyword evidence="6" id="KW-1185">Reference proteome</keyword>
<dbReference type="PROSITE" id="PS50977">
    <property type="entry name" value="HTH_TETR_2"/>
    <property type="match status" value="1"/>
</dbReference>
<dbReference type="GO" id="GO:0000976">
    <property type="term" value="F:transcription cis-regulatory region binding"/>
    <property type="evidence" value="ECO:0007669"/>
    <property type="project" value="TreeGrafter"/>
</dbReference>
<evidence type="ECO:0000259" key="4">
    <source>
        <dbReference type="PROSITE" id="PS50977"/>
    </source>
</evidence>
<gene>
    <name evidence="5" type="ORF">FBZ96_101418</name>
</gene>
<dbReference type="Pfam" id="PF00440">
    <property type="entry name" value="TetR_N"/>
    <property type="match status" value="1"/>
</dbReference>
<dbReference type="EMBL" id="VITK01000001">
    <property type="protein sequence ID" value="TWB06605.1"/>
    <property type="molecule type" value="Genomic_DNA"/>
</dbReference>
<dbReference type="OrthoDB" id="9809772at2"/>
<proteinExistence type="predicted"/>
<dbReference type="Proteomes" id="UP000319949">
    <property type="component" value="Unassembled WGS sequence"/>
</dbReference>
<dbReference type="Pfam" id="PF17937">
    <property type="entry name" value="TetR_C_28"/>
    <property type="match status" value="1"/>
</dbReference>
<dbReference type="RefSeq" id="WP_145656692.1">
    <property type="nucleotide sequence ID" value="NZ_VITK01000001.1"/>
</dbReference>
<dbReference type="STRING" id="1803665.GCA_001641335_03626"/>
<accession>A0A560EBA0</accession>
<dbReference type="InterPro" id="IPR001647">
    <property type="entry name" value="HTH_TetR"/>
</dbReference>
<dbReference type="AlphaFoldDB" id="A0A560EBA0"/>
<evidence type="ECO:0000256" key="2">
    <source>
        <dbReference type="PROSITE-ProRule" id="PRU00335"/>
    </source>
</evidence>
<feature type="DNA-binding region" description="H-T-H motif" evidence="2">
    <location>
        <begin position="31"/>
        <end position="50"/>
    </location>
</feature>
<dbReference type="InterPro" id="IPR009057">
    <property type="entry name" value="Homeodomain-like_sf"/>
</dbReference>
<dbReference type="GO" id="GO:0003700">
    <property type="term" value="F:DNA-binding transcription factor activity"/>
    <property type="evidence" value="ECO:0007669"/>
    <property type="project" value="TreeGrafter"/>
</dbReference>
<dbReference type="SUPFAM" id="SSF46689">
    <property type="entry name" value="Homeodomain-like"/>
    <property type="match status" value="1"/>
</dbReference>
<evidence type="ECO:0000313" key="5">
    <source>
        <dbReference type="EMBL" id="TWB06605.1"/>
    </source>
</evidence>
<comment type="caution">
    <text evidence="5">The sequence shown here is derived from an EMBL/GenBank/DDBJ whole genome shotgun (WGS) entry which is preliminary data.</text>
</comment>
<dbReference type="InterPro" id="IPR050109">
    <property type="entry name" value="HTH-type_TetR-like_transc_reg"/>
</dbReference>
<dbReference type="PANTHER" id="PTHR30055">
    <property type="entry name" value="HTH-TYPE TRANSCRIPTIONAL REGULATOR RUTR"/>
    <property type="match status" value="1"/>
</dbReference>
<dbReference type="InterPro" id="IPR041479">
    <property type="entry name" value="TetR_CgmR_C"/>
</dbReference>
<evidence type="ECO:0000256" key="3">
    <source>
        <dbReference type="SAM" id="MobiDB-lite"/>
    </source>
</evidence>
<reference evidence="5 6" key="1">
    <citation type="submission" date="2019-06" db="EMBL/GenBank/DDBJ databases">
        <title>Genomic Encyclopedia of Type Strains, Phase IV (KMG-V): Genome sequencing to study the core and pangenomes of soil and plant-associated prokaryotes.</title>
        <authorList>
            <person name="Whitman W."/>
        </authorList>
    </citation>
    <scope>NUCLEOTIDE SEQUENCE [LARGE SCALE GENOMIC DNA]</scope>
    <source>
        <strain evidence="5 6">BR 510</strain>
    </source>
</reference>
<evidence type="ECO:0000313" key="6">
    <source>
        <dbReference type="Proteomes" id="UP000319949"/>
    </source>
</evidence>
<evidence type="ECO:0000256" key="1">
    <source>
        <dbReference type="ARBA" id="ARBA00023125"/>
    </source>
</evidence>
<protein>
    <submittedName>
        <fullName evidence="5">TetR family transcriptional regulator</fullName>
    </submittedName>
</protein>